<dbReference type="EMBL" id="KK112971">
    <property type="protein sequence ID" value="KFM58972.1"/>
    <property type="molecule type" value="Genomic_DNA"/>
</dbReference>
<dbReference type="PROSITE" id="PS00295">
    <property type="entry name" value="ARRESTINS"/>
    <property type="match status" value="1"/>
</dbReference>
<dbReference type="AlphaFoldDB" id="A0A087T1I3"/>
<dbReference type="GO" id="GO:0001664">
    <property type="term" value="F:G protein-coupled receptor binding"/>
    <property type="evidence" value="ECO:0007669"/>
    <property type="project" value="TreeGrafter"/>
</dbReference>
<dbReference type="GO" id="GO:0002031">
    <property type="term" value="P:G protein-coupled receptor internalization"/>
    <property type="evidence" value="ECO:0007669"/>
    <property type="project" value="TreeGrafter"/>
</dbReference>
<feature type="non-terminal residue" evidence="4">
    <location>
        <position position="382"/>
    </location>
</feature>
<name>A0A087T1I3_STEMI</name>
<reference evidence="4 5" key="1">
    <citation type="submission" date="2013-11" db="EMBL/GenBank/DDBJ databases">
        <title>Genome sequencing of Stegodyphus mimosarum.</title>
        <authorList>
            <person name="Bechsgaard J."/>
        </authorList>
    </citation>
    <scope>NUCLEOTIDE SEQUENCE [LARGE SCALE GENOMIC DNA]</scope>
</reference>
<dbReference type="InterPro" id="IPR011021">
    <property type="entry name" value="Arrestin-like_N"/>
</dbReference>
<comment type="similarity">
    <text evidence="1">Belongs to the arrestin family.</text>
</comment>
<dbReference type="Pfam" id="PF00339">
    <property type="entry name" value="Arrestin_N"/>
    <property type="match status" value="1"/>
</dbReference>
<sequence length="382" mass="42166">MVATCRIYKKSSPNAKVMLYLPKREYIDHITHVDPIEGVVLLDDEYLKQRHVYGHVIATFRYGREDDEVMGLKFVKELYLASEQIYPPETKDGIPVGTRTKMQERLISKLGPNAYPFKLTLPENAPHSVMLQPGAEEQGQPCGVYYEVRITVGNTQHDKGHKRNSVSMAIRKVQRAQLIGNRQPCSIIKKDFLLSPGHLELEVTLDRQVFDHGDPVAVNIAVRNYSNKTVKRIKVYGIQNADICMFASGHCRTIIACVDTESGCPIGPGGTLHKIVEINPTVTDNCTTRGVALDAPVGDEPVSMASSTILPEEQEKDPFGIIVSYSIKVKLILGALGGEVVAELPFVLMNPGTGKIHQLNGDGGILENKELSEDDPVNKKDA</sequence>
<accession>A0A087T1I3</accession>
<dbReference type="Gene3D" id="2.60.40.640">
    <property type="match status" value="1"/>
</dbReference>
<feature type="domain" description="Arrestin C-terminal-like" evidence="3">
    <location>
        <begin position="195"/>
        <end position="353"/>
    </location>
</feature>
<evidence type="ECO:0000313" key="4">
    <source>
        <dbReference type="EMBL" id="KFM58972.1"/>
    </source>
</evidence>
<dbReference type="OrthoDB" id="298939at2759"/>
<keyword evidence="2" id="KW-0716">Sensory transduction</keyword>
<dbReference type="SUPFAM" id="SSF81296">
    <property type="entry name" value="E set domains"/>
    <property type="match status" value="2"/>
</dbReference>
<dbReference type="GO" id="GO:0007608">
    <property type="term" value="P:sensory perception of smell"/>
    <property type="evidence" value="ECO:0007669"/>
    <property type="project" value="UniProtKB-ARBA"/>
</dbReference>
<dbReference type="InterPro" id="IPR014756">
    <property type="entry name" value="Ig_E-set"/>
</dbReference>
<dbReference type="GO" id="GO:0007165">
    <property type="term" value="P:signal transduction"/>
    <property type="evidence" value="ECO:0007669"/>
    <property type="project" value="InterPro"/>
</dbReference>
<dbReference type="GO" id="GO:0016060">
    <property type="term" value="P:negative regulation of phospholipase C-activating phototransduction signaling pathway"/>
    <property type="evidence" value="ECO:0007669"/>
    <property type="project" value="UniProtKB-ARBA"/>
</dbReference>
<dbReference type="STRING" id="407821.A0A087T1I3"/>
<keyword evidence="5" id="KW-1185">Reference proteome</keyword>
<dbReference type="PANTHER" id="PTHR11792:SF16">
    <property type="entry name" value="PHOSRESTIN-2"/>
    <property type="match status" value="1"/>
</dbReference>
<evidence type="ECO:0000256" key="2">
    <source>
        <dbReference type="ARBA" id="ARBA00022606"/>
    </source>
</evidence>
<dbReference type="InterPro" id="IPR017864">
    <property type="entry name" value="Arrestin_CS"/>
</dbReference>
<evidence type="ECO:0000259" key="3">
    <source>
        <dbReference type="SMART" id="SM01017"/>
    </source>
</evidence>
<dbReference type="Proteomes" id="UP000054359">
    <property type="component" value="Unassembled WGS sequence"/>
</dbReference>
<protein>
    <submittedName>
        <fullName evidence="4">Arrestin-like protein</fullName>
    </submittedName>
</protein>
<evidence type="ECO:0000256" key="1">
    <source>
        <dbReference type="ARBA" id="ARBA00005298"/>
    </source>
</evidence>
<organism evidence="4 5">
    <name type="scientific">Stegodyphus mimosarum</name>
    <name type="common">African social velvet spider</name>
    <dbReference type="NCBI Taxonomy" id="407821"/>
    <lineage>
        <taxon>Eukaryota</taxon>
        <taxon>Metazoa</taxon>
        <taxon>Ecdysozoa</taxon>
        <taxon>Arthropoda</taxon>
        <taxon>Chelicerata</taxon>
        <taxon>Arachnida</taxon>
        <taxon>Araneae</taxon>
        <taxon>Araneomorphae</taxon>
        <taxon>Entelegynae</taxon>
        <taxon>Eresoidea</taxon>
        <taxon>Eresidae</taxon>
        <taxon>Stegodyphus</taxon>
    </lineage>
</organism>
<evidence type="ECO:0000313" key="5">
    <source>
        <dbReference type="Proteomes" id="UP000054359"/>
    </source>
</evidence>
<dbReference type="GO" id="GO:0045494">
    <property type="term" value="P:photoreceptor cell maintenance"/>
    <property type="evidence" value="ECO:0007669"/>
    <property type="project" value="UniProtKB-ARBA"/>
</dbReference>
<dbReference type="InterPro" id="IPR014753">
    <property type="entry name" value="Arrestin_N"/>
</dbReference>
<dbReference type="Gene3D" id="2.60.40.840">
    <property type="match status" value="1"/>
</dbReference>
<dbReference type="InterPro" id="IPR014752">
    <property type="entry name" value="Arrestin-like_C"/>
</dbReference>
<dbReference type="Pfam" id="PF02752">
    <property type="entry name" value="Arrestin_C"/>
    <property type="match status" value="1"/>
</dbReference>
<dbReference type="InterPro" id="IPR011022">
    <property type="entry name" value="Arrestin_C-like"/>
</dbReference>
<dbReference type="PRINTS" id="PR00309">
    <property type="entry name" value="ARRESTIN"/>
</dbReference>
<proteinExistence type="inferred from homology"/>
<dbReference type="PANTHER" id="PTHR11792">
    <property type="entry name" value="ARRESTIN"/>
    <property type="match status" value="1"/>
</dbReference>
<gene>
    <name evidence="4" type="ORF">X975_10153</name>
</gene>
<dbReference type="GO" id="GO:0005737">
    <property type="term" value="C:cytoplasm"/>
    <property type="evidence" value="ECO:0007669"/>
    <property type="project" value="TreeGrafter"/>
</dbReference>
<dbReference type="FunFam" id="2.60.40.840:FF:000002">
    <property type="entry name" value="Arrestin 3"/>
    <property type="match status" value="1"/>
</dbReference>
<dbReference type="SMART" id="SM01017">
    <property type="entry name" value="Arrestin_C"/>
    <property type="match status" value="1"/>
</dbReference>
<dbReference type="InterPro" id="IPR000698">
    <property type="entry name" value="Arrestin"/>
</dbReference>
<dbReference type="OMA" id="ETQDGCP"/>